<evidence type="ECO:0000256" key="1">
    <source>
        <dbReference type="ARBA" id="ARBA00022729"/>
    </source>
</evidence>
<name>A0A4T0EG49_WALIC</name>
<dbReference type="SUPFAM" id="SSF50685">
    <property type="entry name" value="Barwin-like endoglucanases"/>
    <property type="match status" value="1"/>
</dbReference>
<keyword evidence="1 2" id="KW-0732">Signal</keyword>
<feature type="signal peptide" evidence="2">
    <location>
        <begin position="1"/>
        <end position="25"/>
    </location>
</feature>
<dbReference type="OMA" id="AGGANCW"/>
<dbReference type="OrthoDB" id="623670at2759"/>
<evidence type="ECO:0000256" key="2">
    <source>
        <dbReference type="SAM" id="SignalP"/>
    </source>
</evidence>
<sequence>MNISQAHIIHMALLSLSAILCLATAAPVAKTDAEVHEISQRGLVNGIGSFFAVGLGACGAWSQPSDMVIALPTAHYAGGANCWKHYTVTNTNTGKVMDATAVDLCPTCQDNQIDLSRGLFSELTNGNMAQGLCDLTWTPA</sequence>
<dbReference type="InterPro" id="IPR036908">
    <property type="entry name" value="RlpA-like_sf"/>
</dbReference>
<protein>
    <recommendedName>
        <fullName evidence="5">RlpA-like protein double-psi beta-barrel domain-containing protein</fullName>
    </recommendedName>
</protein>
<proteinExistence type="predicted"/>
<gene>
    <name evidence="3" type="ORF">E3P90_01841</name>
</gene>
<accession>A0A4T0EG49</accession>
<feature type="chain" id="PRO_5030101403" description="RlpA-like protein double-psi beta-barrel domain-containing protein" evidence="2">
    <location>
        <begin position="26"/>
        <end position="140"/>
    </location>
</feature>
<dbReference type="EMBL" id="SPOF01000016">
    <property type="protein sequence ID" value="TIB13054.1"/>
    <property type="molecule type" value="Genomic_DNA"/>
</dbReference>
<dbReference type="Gene3D" id="2.40.40.10">
    <property type="entry name" value="RlpA-like domain"/>
    <property type="match status" value="1"/>
</dbReference>
<comment type="caution">
    <text evidence="3">The sequence shown here is derived from an EMBL/GenBank/DDBJ whole genome shotgun (WGS) entry which is preliminary data.</text>
</comment>
<evidence type="ECO:0008006" key="5">
    <source>
        <dbReference type="Google" id="ProtNLM"/>
    </source>
</evidence>
<dbReference type="InterPro" id="IPR051477">
    <property type="entry name" value="Expansin_CellWall"/>
</dbReference>
<dbReference type="CDD" id="cd22191">
    <property type="entry name" value="DPBB_RlpA_EXP_N-like"/>
    <property type="match status" value="1"/>
</dbReference>
<dbReference type="PANTHER" id="PTHR31836">
    <property type="match status" value="1"/>
</dbReference>
<reference evidence="3 4" key="1">
    <citation type="submission" date="2019-03" db="EMBL/GenBank/DDBJ databases">
        <title>Sequencing 23 genomes of Wallemia ichthyophaga.</title>
        <authorList>
            <person name="Gostincar C."/>
        </authorList>
    </citation>
    <scope>NUCLEOTIDE SEQUENCE [LARGE SCALE GENOMIC DNA]</scope>
    <source>
        <strain evidence="3 4">EXF-8621</strain>
    </source>
</reference>
<dbReference type="AlphaFoldDB" id="A0A4T0EG49"/>
<evidence type="ECO:0000313" key="3">
    <source>
        <dbReference type="EMBL" id="TIB13054.1"/>
    </source>
</evidence>
<evidence type="ECO:0000313" key="4">
    <source>
        <dbReference type="Proteomes" id="UP000306954"/>
    </source>
</evidence>
<organism evidence="3 4">
    <name type="scientific">Wallemia ichthyophaga</name>
    <dbReference type="NCBI Taxonomy" id="245174"/>
    <lineage>
        <taxon>Eukaryota</taxon>
        <taxon>Fungi</taxon>
        <taxon>Dikarya</taxon>
        <taxon>Basidiomycota</taxon>
        <taxon>Wallemiomycotina</taxon>
        <taxon>Wallemiomycetes</taxon>
        <taxon>Wallemiales</taxon>
        <taxon>Wallemiaceae</taxon>
        <taxon>Wallemia</taxon>
    </lineage>
</organism>
<dbReference type="PANTHER" id="PTHR31836:SF25">
    <property type="entry name" value="RLPA-LIKE PROTEIN DOUBLE-PSI BETA-BARREL DOMAIN-CONTAINING PROTEIN"/>
    <property type="match status" value="1"/>
</dbReference>
<dbReference type="Proteomes" id="UP000306954">
    <property type="component" value="Unassembled WGS sequence"/>
</dbReference>